<dbReference type="Proteomes" id="UP000602087">
    <property type="component" value="Unassembled WGS sequence"/>
</dbReference>
<dbReference type="Pfam" id="PF01757">
    <property type="entry name" value="Acyl_transf_3"/>
    <property type="match status" value="1"/>
</dbReference>
<keyword evidence="4 8" id="KW-0812">Transmembrane</keyword>
<comment type="similarity">
    <text evidence="2">Belongs to the acyltransferase 3 family.</text>
</comment>
<evidence type="ECO:0000256" key="6">
    <source>
        <dbReference type="ARBA" id="ARBA00023136"/>
    </source>
</evidence>
<dbReference type="GO" id="GO:0016413">
    <property type="term" value="F:O-acetyltransferase activity"/>
    <property type="evidence" value="ECO:0007669"/>
    <property type="project" value="TreeGrafter"/>
</dbReference>
<feature type="transmembrane region" description="Helical" evidence="8">
    <location>
        <begin position="51"/>
        <end position="66"/>
    </location>
</feature>
<reference evidence="10" key="1">
    <citation type="submission" date="2020-12" db="EMBL/GenBank/DDBJ databases">
        <title>Sanguibacter suaedae sp. nov., isolated from Suaeda aralocaspica.</title>
        <authorList>
            <person name="Ma Q."/>
        </authorList>
    </citation>
    <scope>NUCLEOTIDE SEQUENCE</scope>
    <source>
        <strain evidence="10">YZGR15</strain>
    </source>
</reference>
<evidence type="ECO:0000256" key="5">
    <source>
        <dbReference type="ARBA" id="ARBA00022989"/>
    </source>
</evidence>
<evidence type="ECO:0000256" key="4">
    <source>
        <dbReference type="ARBA" id="ARBA00022692"/>
    </source>
</evidence>
<evidence type="ECO:0000259" key="9">
    <source>
        <dbReference type="Pfam" id="PF01757"/>
    </source>
</evidence>
<dbReference type="EMBL" id="JAEINH010000019">
    <property type="protein sequence ID" value="MBI9116197.1"/>
    <property type="molecule type" value="Genomic_DNA"/>
</dbReference>
<keyword evidence="10" id="KW-0808">Transferase</keyword>
<keyword evidence="11" id="KW-1185">Reference proteome</keyword>
<organism evidence="10 11">
    <name type="scientific">Sanguibacter suaedae</name>
    <dbReference type="NCBI Taxonomy" id="2795737"/>
    <lineage>
        <taxon>Bacteria</taxon>
        <taxon>Bacillati</taxon>
        <taxon>Actinomycetota</taxon>
        <taxon>Actinomycetes</taxon>
        <taxon>Micrococcales</taxon>
        <taxon>Sanguibacteraceae</taxon>
        <taxon>Sanguibacter</taxon>
    </lineage>
</organism>
<feature type="transmembrane region" description="Helical" evidence="8">
    <location>
        <begin position="299"/>
        <end position="318"/>
    </location>
</feature>
<keyword evidence="3" id="KW-1003">Cell membrane</keyword>
<comment type="subcellular location">
    <subcellularLocation>
        <location evidence="1">Cell membrane</location>
        <topology evidence="1">Multi-pass membrane protein</topology>
    </subcellularLocation>
</comment>
<feature type="compositionally biased region" description="Polar residues" evidence="7">
    <location>
        <begin position="353"/>
        <end position="365"/>
    </location>
</feature>
<keyword evidence="10" id="KW-0012">Acyltransferase</keyword>
<feature type="transmembrane region" description="Helical" evidence="8">
    <location>
        <begin position="209"/>
        <end position="232"/>
    </location>
</feature>
<evidence type="ECO:0000256" key="1">
    <source>
        <dbReference type="ARBA" id="ARBA00004651"/>
    </source>
</evidence>
<feature type="transmembrane region" description="Helical" evidence="8">
    <location>
        <begin position="267"/>
        <end position="287"/>
    </location>
</feature>
<protein>
    <submittedName>
        <fullName evidence="10">Acyltransferase</fullName>
    </submittedName>
</protein>
<feature type="transmembrane region" description="Helical" evidence="8">
    <location>
        <begin position="178"/>
        <end position="197"/>
    </location>
</feature>
<proteinExistence type="inferred from homology"/>
<dbReference type="GO" id="GO:0005886">
    <property type="term" value="C:plasma membrane"/>
    <property type="evidence" value="ECO:0007669"/>
    <property type="project" value="UniProtKB-SubCell"/>
</dbReference>
<evidence type="ECO:0000313" key="11">
    <source>
        <dbReference type="Proteomes" id="UP000602087"/>
    </source>
</evidence>
<feature type="transmembrane region" description="Helical" evidence="8">
    <location>
        <begin position="153"/>
        <end position="172"/>
    </location>
</feature>
<dbReference type="GO" id="GO:0009246">
    <property type="term" value="P:enterobacterial common antigen biosynthetic process"/>
    <property type="evidence" value="ECO:0007669"/>
    <property type="project" value="TreeGrafter"/>
</dbReference>
<keyword evidence="6 8" id="KW-0472">Membrane</keyword>
<gene>
    <name evidence="10" type="ORF">JAV76_14365</name>
</gene>
<dbReference type="AlphaFoldDB" id="A0A934ID74"/>
<dbReference type="InterPro" id="IPR002656">
    <property type="entry name" value="Acyl_transf_3_dom"/>
</dbReference>
<evidence type="ECO:0000256" key="2">
    <source>
        <dbReference type="ARBA" id="ARBA00007400"/>
    </source>
</evidence>
<keyword evidence="5 8" id="KW-1133">Transmembrane helix</keyword>
<feature type="domain" description="Acyltransferase 3" evidence="9">
    <location>
        <begin position="6"/>
        <end position="318"/>
    </location>
</feature>
<dbReference type="PANTHER" id="PTHR40074:SF2">
    <property type="entry name" value="O-ACETYLTRANSFERASE WECH"/>
    <property type="match status" value="1"/>
</dbReference>
<dbReference type="PANTHER" id="PTHR40074">
    <property type="entry name" value="O-ACETYLTRANSFERASE WECH"/>
    <property type="match status" value="1"/>
</dbReference>
<evidence type="ECO:0000313" key="10">
    <source>
        <dbReference type="EMBL" id="MBI9116197.1"/>
    </source>
</evidence>
<evidence type="ECO:0000256" key="3">
    <source>
        <dbReference type="ARBA" id="ARBA00022475"/>
    </source>
</evidence>
<accession>A0A934ID74</accession>
<dbReference type="RefSeq" id="WP_198734765.1">
    <property type="nucleotide sequence ID" value="NZ_JAEINH010000019.1"/>
</dbReference>
<feature type="transmembrane region" description="Helical" evidence="8">
    <location>
        <begin position="86"/>
        <end position="106"/>
    </location>
</feature>
<feature type="region of interest" description="Disordered" evidence="7">
    <location>
        <begin position="341"/>
        <end position="384"/>
    </location>
</feature>
<evidence type="ECO:0000256" key="7">
    <source>
        <dbReference type="SAM" id="MobiDB-lite"/>
    </source>
</evidence>
<feature type="transmembrane region" description="Helical" evidence="8">
    <location>
        <begin position="126"/>
        <end position="146"/>
    </location>
</feature>
<comment type="caution">
    <text evidence="10">The sequence shown here is derived from an EMBL/GenBank/DDBJ whole genome shotgun (WGS) entry which is preliminary data.</text>
</comment>
<sequence length="384" mass="41569">MRNKDAGIESLRGIAIVLMVAGHVVGATPDRGLQVPDSSFWRFSYLALEDLRMPLFAFISGFVYAYRPVGDAAGGRSLMRGKVRRLLVPMVTVGTVYFLVQLFTPGTNSKPDPSDYWQIFFFGYEHLWFVQAIFLVFVTVGTLDLLGWNRTPARWAMTLAASTVVGIAVRLAESANLFSINGALRLLPFFILGYGVHRHARALSRHGSAVVGTCAGVFVLSYALALSGILLSWESPPMVGRAIGTAVGMSGAMLLTTVRSHLAWTPLAYIGNFAFGIYLLHVFGAAGTRILLERIGVESTLATFVLCLAAGIGLPLLFEKTLGRLSVVSWLFLGQRPTARAHGKSDRERRRNPTSAAATIPPTQEDTGRSPEQGGKATPRAPLS</sequence>
<evidence type="ECO:0000256" key="8">
    <source>
        <dbReference type="SAM" id="Phobius"/>
    </source>
</evidence>
<name>A0A934ID74_9MICO</name>